<dbReference type="PANTHER" id="PTHR24056:SF164">
    <property type="entry name" value="CYCLIN-DEPENDENT KINASE 21"/>
    <property type="match status" value="1"/>
</dbReference>
<dbReference type="GO" id="GO:0005737">
    <property type="term" value="C:cytoplasm"/>
    <property type="evidence" value="ECO:0007669"/>
    <property type="project" value="TreeGrafter"/>
</dbReference>
<dbReference type="OrthoDB" id="1732493at2759"/>
<keyword evidence="3 11" id="KW-0723">Serine/threonine-protein kinase</keyword>
<dbReference type="GO" id="GO:0005634">
    <property type="term" value="C:nucleus"/>
    <property type="evidence" value="ECO:0007669"/>
    <property type="project" value="TreeGrafter"/>
</dbReference>
<evidence type="ECO:0000256" key="3">
    <source>
        <dbReference type="ARBA" id="ARBA00022527"/>
    </source>
</evidence>
<dbReference type="InterPro" id="IPR000719">
    <property type="entry name" value="Prot_kinase_dom"/>
</dbReference>
<dbReference type="Gene3D" id="3.30.200.20">
    <property type="entry name" value="Phosphorylase Kinase, domain 1"/>
    <property type="match status" value="1"/>
</dbReference>
<comment type="similarity">
    <text evidence="1">Belongs to the protein kinase superfamily. CMGC Ser/Thr protein kinase family. CDC2/CDKX subfamily.</text>
</comment>
<dbReference type="PROSITE" id="PS00107">
    <property type="entry name" value="PROTEIN_KINASE_ATP"/>
    <property type="match status" value="1"/>
</dbReference>
<evidence type="ECO:0000256" key="4">
    <source>
        <dbReference type="ARBA" id="ARBA00022679"/>
    </source>
</evidence>
<dbReference type="PIRSF" id="PIRSF000654">
    <property type="entry name" value="Integrin-linked_kinase"/>
    <property type="match status" value="1"/>
</dbReference>
<organism evidence="13 14">
    <name type="scientific">Megalops atlanticus</name>
    <name type="common">Tarpon</name>
    <name type="synonym">Clupea gigantea</name>
    <dbReference type="NCBI Taxonomy" id="7932"/>
    <lineage>
        <taxon>Eukaryota</taxon>
        <taxon>Metazoa</taxon>
        <taxon>Chordata</taxon>
        <taxon>Craniata</taxon>
        <taxon>Vertebrata</taxon>
        <taxon>Euteleostomi</taxon>
        <taxon>Actinopterygii</taxon>
        <taxon>Neopterygii</taxon>
        <taxon>Teleostei</taxon>
        <taxon>Elopiformes</taxon>
        <taxon>Megalopidae</taxon>
        <taxon>Megalops</taxon>
    </lineage>
</organism>
<dbReference type="GO" id="GO:0030332">
    <property type="term" value="F:cyclin binding"/>
    <property type="evidence" value="ECO:0007669"/>
    <property type="project" value="TreeGrafter"/>
</dbReference>
<dbReference type="FunFam" id="3.30.200.20:FF:000124">
    <property type="entry name" value="Cyclin-dependent kinase 4"/>
    <property type="match status" value="1"/>
</dbReference>
<keyword evidence="6" id="KW-0418">Kinase</keyword>
<comment type="catalytic activity">
    <reaction evidence="8">
        <text>L-threonyl-[protein] + ATP = O-phospho-L-threonyl-[protein] + ADP + H(+)</text>
        <dbReference type="Rhea" id="RHEA:46608"/>
        <dbReference type="Rhea" id="RHEA-COMP:11060"/>
        <dbReference type="Rhea" id="RHEA-COMP:11605"/>
        <dbReference type="ChEBI" id="CHEBI:15378"/>
        <dbReference type="ChEBI" id="CHEBI:30013"/>
        <dbReference type="ChEBI" id="CHEBI:30616"/>
        <dbReference type="ChEBI" id="CHEBI:61977"/>
        <dbReference type="ChEBI" id="CHEBI:456216"/>
        <dbReference type="EC" id="2.7.11.22"/>
    </reaction>
</comment>
<keyword evidence="5 10" id="KW-0547">Nucleotide-binding</keyword>
<evidence type="ECO:0000256" key="5">
    <source>
        <dbReference type="ARBA" id="ARBA00022741"/>
    </source>
</evidence>
<dbReference type="InterPro" id="IPR017441">
    <property type="entry name" value="Protein_kinase_ATP_BS"/>
</dbReference>
<evidence type="ECO:0000256" key="6">
    <source>
        <dbReference type="ARBA" id="ARBA00022777"/>
    </source>
</evidence>
<dbReference type="GO" id="GO:0000307">
    <property type="term" value="C:cyclin-dependent protein kinase holoenzyme complex"/>
    <property type="evidence" value="ECO:0007669"/>
    <property type="project" value="TreeGrafter"/>
</dbReference>
<evidence type="ECO:0000259" key="12">
    <source>
        <dbReference type="PROSITE" id="PS50011"/>
    </source>
</evidence>
<evidence type="ECO:0000256" key="11">
    <source>
        <dbReference type="RuleBase" id="RU000304"/>
    </source>
</evidence>
<evidence type="ECO:0000256" key="7">
    <source>
        <dbReference type="ARBA" id="ARBA00022840"/>
    </source>
</evidence>
<keyword evidence="14" id="KW-1185">Reference proteome</keyword>
<dbReference type="GO" id="GO:0010389">
    <property type="term" value="P:regulation of G2/M transition of mitotic cell cycle"/>
    <property type="evidence" value="ECO:0007669"/>
    <property type="project" value="TreeGrafter"/>
</dbReference>
<feature type="binding site" evidence="10">
    <location>
        <position position="62"/>
    </location>
    <ligand>
        <name>ATP</name>
        <dbReference type="ChEBI" id="CHEBI:30616"/>
    </ligand>
</feature>
<keyword evidence="7 10" id="KW-0067">ATP-binding</keyword>
<dbReference type="InterPro" id="IPR050108">
    <property type="entry name" value="CDK"/>
</dbReference>
<dbReference type="GO" id="GO:0000082">
    <property type="term" value="P:G1/S transition of mitotic cell cycle"/>
    <property type="evidence" value="ECO:0007669"/>
    <property type="project" value="TreeGrafter"/>
</dbReference>
<dbReference type="SUPFAM" id="SSF56112">
    <property type="entry name" value="Protein kinase-like (PK-like)"/>
    <property type="match status" value="1"/>
</dbReference>
<dbReference type="GO" id="GO:0005524">
    <property type="term" value="F:ATP binding"/>
    <property type="evidence" value="ECO:0007669"/>
    <property type="project" value="UniProtKB-UniRule"/>
</dbReference>
<dbReference type="SMART" id="SM00220">
    <property type="entry name" value="S_TKc"/>
    <property type="match status" value="1"/>
</dbReference>
<dbReference type="EMBL" id="JAFDVH010000019">
    <property type="protein sequence ID" value="KAG7459744.1"/>
    <property type="molecule type" value="Genomic_DNA"/>
</dbReference>
<dbReference type="InterPro" id="IPR011009">
    <property type="entry name" value="Kinase-like_dom_sf"/>
</dbReference>
<comment type="caution">
    <text evidence="13">The sequence shown here is derived from an EMBL/GenBank/DDBJ whole genome shotgun (WGS) entry which is preliminary data.</text>
</comment>
<comment type="catalytic activity">
    <reaction evidence="9">
        <text>L-seryl-[protein] + ATP = O-phospho-L-seryl-[protein] + ADP + H(+)</text>
        <dbReference type="Rhea" id="RHEA:17989"/>
        <dbReference type="Rhea" id="RHEA-COMP:9863"/>
        <dbReference type="Rhea" id="RHEA-COMP:11604"/>
        <dbReference type="ChEBI" id="CHEBI:15378"/>
        <dbReference type="ChEBI" id="CHEBI:29999"/>
        <dbReference type="ChEBI" id="CHEBI:30616"/>
        <dbReference type="ChEBI" id="CHEBI:83421"/>
        <dbReference type="ChEBI" id="CHEBI:456216"/>
        <dbReference type="EC" id="2.7.11.22"/>
    </reaction>
</comment>
<dbReference type="Proteomes" id="UP001046870">
    <property type="component" value="Chromosome 19"/>
</dbReference>
<keyword evidence="4" id="KW-0808">Transferase</keyword>
<feature type="domain" description="Protein kinase" evidence="12">
    <location>
        <begin position="32"/>
        <end position="295"/>
    </location>
</feature>
<protein>
    <recommendedName>
        <fullName evidence="2">cyclin-dependent kinase</fullName>
        <ecNumber evidence="2">2.7.11.22</ecNumber>
    </recommendedName>
</protein>
<dbReference type="GO" id="GO:0010468">
    <property type="term" value="P:regulation of gene expression"/>
    <property type="evidence" value="ECO:0007669"/>
    <property type="project" value="TreeGrafter"/>
</dbReference>
<evidence type="ECO:0000256" key="2">
    <source>
        <dbReference type="ARBA" id="ARBA00012425"/>
    </source>
</evidence>
<evidence type="ECO:0000313" key="13">
    <source>
        <dbReference type="EMBL" id="KAG7459744.1"/>
    </source>
</evidence>
<name>A0A9D3SXR2_MEGAT</name>
<evidence type="ECO:0000256" key="8">
    <source>
        <dbReference type="ARBA" id="ARBA00047811"/>
    </source>
</evidence>
<sequence>MQVQSLPDRPFLVQRRSFVNMDAHTCSDAEDYEILVDIGEGAYGKVYKARETKGQQRLVALKKLNIPNDLESGIPAFMIREVALLRKMEYFNHPNIVKLLNVSAILRNRTLDLTLVFEYIDQDLSTFLASAPSTGLSREKIKDVMRQLLHGLDFLHTNMLVHRDLKPDNVLVSSRGEVKIADFGLSRIYTYHIALTPCVVTLWYRAPEVLLHSGYMPSVDIWSAGCIFAELFLLREEDWPVESPISYSSNWGTCARSAQLLPNLSQQENDLLSQCLTFNPTKRISASRALAHSFLAGP</sequence>
<dbReference type="Pfam" id="PF00069">
    <property type="entry name" value="Pkinase"/>
    <property type="match status" value="1"/>
</dbReference>
<dbReference type="PANTHER" id="PTHR24056">
    <property type="entry name" value="CELL DIVISION PROTEIN KINASE"/>
    <property type="match status" value="1"/>
</dbReference>
<dbReference type="PROSITE" id="PS00108">
    <property type="entry name" value="PROTEIN_KINASE_ST"/>
    <property type="match status" value="1"/>
</dbReference>
<reference evidence="13" key="1">
    <citation type="submission" date="2021-01" db="EMBL/GenBank/DDBJ databases">
        <authorList>
            <person name="Zahm M."/>
            <person name="Roques C."/>
            <person name="Cabau C."/>
            <person name="Klopp C."/>
            <person name="Donnadieu C."/>
            <person name="Jouanno E."/>
            <person name="Lampietro C."/>
            <person name="Louis A."/>
            <person name="Herpin A."/>
            <person name="Echchiki A."/>
            <person name="Berthelot C."/>
            <person name="Parey E."/>
            <person name="Roest-Crollius H."/>
            <person name="Braasch I."/>
            <person name="Postlethwait J."/>
            <person name="Bobe J."/>
            <person name="Montfort J."/>
            <person name="Bouchez O."/>
            <person name="Begum T."/>
            <person name="Mejri S."/>
            <person name="Adams A."/>
            <person name="Chen W.-J."/>
            <person name="Guiguen Y."/>
        </authorList>
    </citation>
    <scope>NUCLEOTIDE SEQUENCE</scope>
    <source>
        <strain evidence="13">YG-15Mar2019-1</strain>
        <tissue evidence="13">Brain</tissue>
    </source>
</reference>
<dbReference type="PROSITE" id="PS50011">
    <property type="entry name" value="PROTEIN_KINASE_DOM"/>
    <property type="match status" value="1"/>
</dbReference>
<evidence type="ECO:0000313" key="14">
    <source>
        <dbReference type="Proteomes" id="UP001046870"/>
    </source>
</evidence>
<dbReference type="InterPro" id="IPR008271">
    <property type="entry name" value="Ser/Thr_kinase_AS"/>
</dbReference>
<dbReference type="EC" id="2.7.11.22" evidence="2"/>
<dbReference type="GO" id="GO:0007165">
    <property type="term" value="P:signal transduction"/>
    <property type="evidence" value="ECO:0007669"/>
    <property type="project" value="TreeGrafter"/>
</dbReference>
<dbReference type="GO" id="GO:0004693">
    <property type="term" value="F:cyclin-dependent protein serine/threonine kinase activity"/>
    <property type="evidence" value="ECO:0007669"/>
    <property type="project" value="UniProtKB-EC"/>
</dbReference>
<gene>
    <name evidence="13" type="ORF">MATL_G00213960</name>
</gene>
<accession>A0A9D3SXR2</accession>
<evidence type="ECO:0000256" key="9">
    <source>
        <dbReference type="ARBA" id="ARBA00048367"/>
    </source>
</evidence>
<dbReference type="AlphaFoldDB" id="A0A9D3SXR2"/>
<dbReference type="Gene3D" id="1.10.510.10">
    <property type="entry name" value="Transferase(Phosphotransferase) domain 1"/>
    <property type="match status" value="1"/>
</dbReference>
<proteinExistence type="inferred from homology"/>
<evidence type="ECO:0000256" key="10">
    <source>
        <dbReference type="PROSITE-ProRule" id="PRU10141"/>
    </source>
</evidence>
<evidence type="ECO:0000256" key="1">
    <source>
        <dbReference type="ARBA" id="ARBA00006485"/>
    </source>
</evidence>